<feature type="domain" description="VIT" evidence="3">
    <location>
        <begin position="50"/>
        <end position="178"/>
    </location>
</feature>
<dbReference type="EMBL" id="CP013264">
    <property type="protein sequence ID" value="ALR21930.1"/>
    <property type="molecule type" value="Genomic_DNA"/>
</dbReference>
<dbReference type="SMART" id="SM00327">
    <property type="entry name" value="VWA"/>
    <property type="match status" value="1"/>
</dbReference>
<dbReference type="STRING" id="1332080.ATN00_18165"/>
<evidence type="ECO:0000313" key="5">
    <source>
        <dbReference type="Proteomes" id="UP000056968"/>
    </source>
</evidence>
<sequence>MSPLPFPSRSRHRAFLGLFLLIGLIAAIFLTSRLTASEPEGDPDAIGSGTLMLRGKGVATALPAMRLGTDMDVRVSGQIARVRVTQAFRNSSTQWMEATYLYPLPDDGAVDSLKMVVGQRVIIGRIKRREEARAIYEKAREEGKKAGLVESERPNMFRNSVANVGPGETVLVAIEYQAPVRQLGGEYALRLPLVVGPRYVPPHTLKDGATVADAGNVTAPLSHPALGKEINPVSITVRLDPGFVPANLISPYHHIAVEQDGAQARTIKLVDGQVPADRDFELRWRSASADPTIGLFRQAVDGQSYLMASITPPSRDTKAPAAPREMLFVIDNSGSMGGQSMAAAKESLLYALDTLGPQDRFNVIRFDDTMTRLFERSVPASADQIALARRFTEGLEANGGTEMLPALEAALEDANPADARTVRQIVFLTDGDLSNEKEMMAAIAAKGGRSRVFMVGIGSAPNNYLMRRMSEAGRGTYTNIGSGEEVAAKMTALLDRLKAPVVRDLKVSVDGAPLDLTPRRLPDLYAGEPLVLLGKGDALSGKLTVSGMIGDRPWSQRVDLSQAVDSPAVAKLWANRRIADVEAARAAGETDDATADEAIAQLGLSYSIVTRQTSLVAVDETPSRPDGVGLTREELPLLLPAGWDFDTLFGGQATHAAAKGDMQPADQAEAMDLPQTATGYALLIGQGLLCLLIGLAGLVWMRREARA</sequence>
<feature type="transmembrane region" description="Helical" evidence="1">
    <location>
        <begin position="680"/>
        <end position="701"/>
    </location>
</feature>
<keyword evidence="1" id="KW-0812">Transmembrane</keyword>
<reference evidence="4 5" key="1">
    <citation type="submission" date="2015-11" db="EMBL/GenBank/DDBJ databases">
        <title>A Two-component Flavoprotein Monooxygenase System MeaXY Responsible for para-Hydroxylation of 2-Methyl-6-ethylaniline and 2,6-Diethylaniline in Sphingobium baderi DE-13.</title>
        <authorList>
            <person name="Cheng M."/>
            <person name="Meng Q."/>
            <person name="Yang Y."/>
            <person name="Chu C."/>
            <person name="Yan X."/>
            <person name="He J."/>
            <person name="Li S."/>
        </authorList>
    </citation>
    <scope>NUCLEOTIDE SEQUENCE [LARGE SCALE GENOMIC DNA]</scope>
    <source>
        <strain evidence="4 5">DE-13</strain>
    </source>
</reference>
<name>A0A0S3F2M5_9SPHN</name>
<evidence type="ECO:0000259" key="2">
    <source>
        <dbReference type="PROSITE" id="PS50234"/>
    </source>
</evidence>
<keyword evidence="5" id="KW-1185">Reference proteome</keyword>
<dbReference type="SUPFAM" id="SSF53300">
    <property type="entry name" value="vWA-like"/>
    <property type="match status" value="1"/>
</dbReference>
<dbReference type="PANTHER" id="PTHR45737:SF6">
    <property type="entry name" value="VON WILLEBRAND FACTOR A DOMAIN-CONTAINING PROTEIN 5A"/>
    <property type="match status" value="1"/>
</dbReference>
<evidence type="ECO:0000313" key="4">
    <source>
        <dbReference type="EMBL" id="ALR21930.1"/>
    </source>
</evidence>
<dbReference type="InterPro" id="IPR002035">
    <property type="entry name" value="VWF_A"/>
</dbReference>
<dbReference type="Gene3D" id="3.40.50.410">
    <property type="entry name" value="von Willebrand factor, type A domain"/>
    <property type="match status" value="1"/>
</dbReference>
<dbReference type="RefSeq" id="WP_062067358.1">
    <property type="nucleotide sequence ID" value="NZ_CP013264.1"/>
</dbReference>
<feature type="domain" description="VWFA" evidence="2">
    <location>
        <begin position="325"/>
        <end position="497"/>
    </location>
</feature>
<dbReference type="PANTHER" id="PTHR45737">
    <property type="entry name" value="VON WILLEBRAND FACTOR A DOMAIN-CONTAINING PROTEIN 5A"/>
    <property type="match status" value="1"/>
</dbReference>
<proteinExistence type="predicted"/>
<dbReference type="Pfam" id="PF08487">
    <property type="entry name" value="VIT"/>
    <property type="match status" value="1"/>
</dbReference>
<dbReference type="NCBIfam" id="TIGR03788">
    <property type="entry name" value="marine_srt_targ"/>
    <property type="match status" value="1"/>
</dbReference>
<dbReference type="OrthoDB" id="9784383at2"/>
<dbReference type="Pfam" id="PF13768">
    <property type="entry name" value="VWA_3"/>
    <property type="match status" value="1"/>
</dbReference>
<dbReference type="AlphaFoldDB" id="A0A0S3F2M5"/>
<organism evidence="4 5">
    <name type="scientific">Sphingobium baderi</name>
    <dbReference type="NCBI Taxonomy" id="1332080"/>
    <lineage>
        <taxon>Bacteria</taxon>
        <taxon>Pseudomonadati</taxon>
        <taxon>Pseudomonadota</taxon>
        <taxon>Alphaproteobacteria</taxon>
        <taxon>Sphingomonadales</taxon>
        <taxon>Sphingomonadaceae</taxon>
        <taxon>Sphingobium</taxon>
    </lineage>
</organism>
<dbReference type="SMART" id="SM00609">
    <property type="entry name" value="VIT"/>
    <property type="match status" value="1"/>
</dbReference>
<dbReference type="InterPro" id="IPR036465">
    <property type="entry name" value="vWFA_dom_sf"/>
</dbReference>
<keyword evidence="1" id="KW-1133">Transmembrane helix</keyword>
<evidence type="ECO:0000256" key="1">
    <source>
        <dbReference type="SAM" id="Phobius"/>
    </source>
</evidence>
<protein>
    <submittedName>
        <fullName evidence="4">Cell wall anchor domain-containing protein</fullName>
    </submittedName>
</protein>
<evidence type="ECO:0000259" key="3">
    <source>
        <dbReference type="PROSITE" id="PS51468"/>
    </source>
</evidence>
<dbReference type="PROSITE" id="PS50234">
    <property type="entry name" value="VWFA"/>
    <property type="match status" value="1"/>
</dbReference>
<accession>A0A0S3F2M5</accession>
<dbReference type="PROSITE" id="PS51468">
    <property type="entry name" value="VIT"/>
    <property type="match status" value="1"/>
</dbReference>
<dbReference type="InterPro" id="IPR013694">
    <property type="entry name" value="VIT"/>
</dbReference>
<dbReference type="InterPro" id="IPR022440">
    <property type="entry name" value="CHP03788"/>
</dbReference>
<dbReference type="Proteomes" id="UP000056968">
    <property type="component" value="Chromosome"/>
</dbReference>
<gene>
    <name evidence="4" type="ORF">ATN00_18165</name>
</gene>
<dbReference type="KEGG" id="sbd:ATN00_18165"/>
<keyword evidence="1" id="KW-0472">Membrane</keyword>